<dbReference type="RefSeq" id="WP_343164298.1">
    <property type="nucleotide sequence ID" value="NZ_JBHRSV010000019.1"/>
</dbReference>
<feature type="chain" id="PRO_5046633952" description="Tail specific protease domain-containing protein" evidence="1">
    <location>
        <begin position="26"/>
        <end position="434"/>
    </location>
</feature>
<evidence type="ECO:0000256" key="1">
    <source>
        <dbReference type="SAM" id="SignalP"/>
    </source>
</evidence>
<evidence type="ECO:0008006" key="4">
    <source>
        <dbReference type="Google" id="ProtNLM"/>
    </source>
</evidence>
<dbReference type="Proteomes" id="UP001595379">
    <property type="component" value="Unassembled WGS sequence"/>
</dbReference>
<sequence length="434" mass="46761">MSLRCFCAAMSALACLVGFGATALAQTGDADWNADMDSIVATLEAEHPNPYWLTPKAEFDAAVAAWRRDLPGMNRAERIAGMARIVGLVGDGHTAFLLHDLSHGDNTMGPGFRLLPVRFELFDDGLYIVGATPAHAGLVGGRVESFGGLPPDEAVGRILVLMPRDAVGIARELAPETLMLAEIAAAVGLSDTPERIDLVVSRNGETVEVALAPLPHGWNYEWMNHMDTGPWGPDGVADWVTASPDRPDFLDPSDQLRSLDTDVGGAAYLQIWDIRAGEDGFDAAGRALAAAGEAFDRPRVIIDLRRCRGGDGSLNSGFVDALANSAALNRPGGIIVLTSRQTHSAAIMLVSELEQRTSAIFVGQHTADRPNHYGETNFAMTPNLGFAWVHSSIYWQTSTPDDARRWRDPDIAIPYRFADYVAGRDPVLEAALEY</sequence>
<name>A0ABV6ZYR1_9PROT</name>
<proteinExistence type="predicted"/>
<dbReference type="EMBL" id="JBHRSV010000019">
    <property type="protein sequence ID" value="MFC2926508.1"/>
    <property type="molecule type" value="Genomic_DNA"/>
</dbReference>
<evidence type="ECO:0000313" key="2">
    <source>
        <dbReference type="EMBL" id="MFC2926508.1"/>
    </source>
</evidence>
<accession>A0ABV6ZYR1</accession>
<dbReference type="InterPro" id="IPR029045">
    <property type="entry name" value="ClpP/crotonase-like_dom_sf"/>
</dbReference>
<dbReference type="SUPFAM" id="SSF52096">
    <property type="entry name" value="ClpP/crotonase"/>
    <property type="match status" value="1"/>
</dbReference>
<keyword evidence="1" id="KW-0732">Signal</keyword>
<keyword evidence="3" id="KW-1185">Reference proteome</keyword>
<protein>
    <recommendedName>
        <fullName evidence="4">Tail specific protease domain-containing protein</fullName>
    </recommendedName>
</protein>
<reference evidence="3" key="1">
    <citation type="journal article" date="2019" name="Int. J. Syst. Evol. Microbiol.">
        <title>The Global Catalogue of Microorganisms (GCM) 10K type strain sequencing project: providing services to taxonomists for standard genome sequencing and annotation.</title>
        <authorList>
            <consortium name="The Broad Institute Genomics Platform"/>
            <consortium name="The Broad Institute Genome Sequencing Center for Infectious Disease"/>
            <person name="Wu L."/>
            <person name="Ma J."/>
        </authorList>
    </citation>
    <scope>NUCLEOTIDE SEQUENCE [LARGE SCALE GENOMIC DNA]</scope>
    <source>
        <strain evidence="3">KCTC 52487</strain>
    </source>
</reference>
<dbReference type="PROSITE" id="PS51257">
    <property type="entry name" value="PROKAR_LIPOPROTEIN"/>
    <property type="match status" value="1"/>
</dbReference>
<feature type="signal peptide" evidence="1">
    <location>
        <begin position="1"/>
        <end position="25"/>
    </location>
</feature>
<gene>
    <name evidence="2" type="ORF">ACFOOR_10365</name>
</gene>
<evidence type="ECO:0000313" key="3">
    <source>
        <dbReference type="Proteomes" id="UP001595379"/>
    </source>
</evidence>
<organism evidence="2 3">
    <name type="scientific">Hyphobacterium vulgare</name>
    <dbReference type="NCBI Taxonomy" id="1736751"/>
    <lineage>
        <taxon>Bacteria</taxon>
        <taxon>Pseudomonadati</taxon>
        <taxon>Pseudomonadota</taxon>
        <taxon>Alphaproteobacteria</taxon>
        <taxon>Maricaulales</taxon>
        <taxon>Maricaulaceae</taxon>
        <taxon>Hyphobacterium</taxon>
    </lineage>
</organism>
<dbReference type="Gene3D" id="3.90.226.10">
    <property type="entry name" value="2-enoyl-CoA Hydratase, Chain A, domain 1"/>
    <property type="match status" value="1"/>
</dbReference>
<comment type="caution">
    <text evidence="2">The sequence shown here is derived from an EMBL/GenBank/DDBJ whole genome shotgun (WGS) entry which is preliminary data.</text>
</comment>